<sequence>MNNVCQCARPGSPAVARDLFQGTVPYYVRYRVPYPEELLSRIRDRAATSGDGLLLDLGSGTGEIALRLAPDFREVTAVEPDPAMRSAGLTKMREQQIDNVSWRSETAEAFSADEKTLELVTIGAAFHWMDRGLLARRIRGWLRPGQPLVIMGYTSIWSGTADWLPLVREVLQRCLGEKRRAGSGNYPELSQPHEEILLEAGYQIEELKTRITQQWTLETLIGNLYSTSFASPAVLGEKQSAFEADLRQTLLDFDSRGTYSEEMTFYALLAWPV</sequence>
<protein>
    <submittedName>
        <fullName evidence="4">Class I SAM-dependent methyltransferase</fullName>
    </submittedName>
</protein>
<proteinExistence type="predicted"/>
<dbReference type="InterPro" id="IPR051052">
    <property type="entry name" value="Diverse_substrate_MTase"/>
</dbReference>
<dbReference type="InterPro" id="IPR029063">
    <property type="entry name" value="SAM-dependent_MTases_sf"/>
</dbReference>
<dbReference type="Proteomes" id="UP000427281">
    <property type="component" value="Chromosome"/>
</dbReference>
<evidence type="ECO:0000313" key="4">
    <source>
        <dbReference type="EMBL" id="QGQ25220.1"/>
    </source>
</evidence>
<feature type="domain" description="Methyltransferase" evidence="3">
    <location>
        <begin position="55"/>
        <end position="145"/>
    </location>
</feature>
<evidence type="ECO:0000256" key="2">
    <source>
        <dbReference type="ARBA" id="ARBA00022679"/>
    </source>
</evidence>
<reference evidence="4 5" key="1">
    <citation type="submission" date="2019-09" db="EMBL/GenBank/DDBJ databases">
        <title>Gimesia benthica sp. nov., a novel bacterium isolated from deep-sea water of the Northwest Indian Ocean.</title>
        <authorList>
            <person name="Dai X."/>
        </authorList>
    </citation>
    <scope>NUCLEOTIDE SEQUENCE [LARGE SCALE GENOMIC DNA]</scope>
    <source>
        <strain evidence="4 5">E7</strain>
    </source>
</reference>
<dbReference type="AlphaFoldDB" id="A0A6I6AJA4"/>
<dbReference type="SUPFAM" id="SSF53335">
    <property type="entry name" value="S-adenosyl-L-methionine-dependent methyltransferases"/>
    <property type="match status" value="1"/>
</dbReference>
<dbReference type="GO" id="GO:0032259">
    <property type="term" value="P:methylation"/>
    <property type="evidence" value="ECO:0007669"/>
    <property type="project" value="UniProtKB-KW"/>
</dbReference>
<keyword evidence="1 4" id="KW-0489">Methyltransferase</keyword>
<evidence type="ECO:0000259" key="3">
    <source>
        <dbReference type="Pfam" id="PF13649"/>
    </source>
</evidence>
<dbReference type="KEGG" id="gim:F1728_22140"/>
<accession>A0A6I6AJA4</accession>
<evidence type="ECO:0000256" key="1">
    <source>
        <dbReference type="ARBA" id="ARBA00022603"/>
    </source>
</evidence>
<dbReference type="PANTHER" id="PTHR44942:SF4">
    <property type="entry name" value="METHYLTRANSFERASE TYPE 11 DOMAIN-CONTAINING PROTEIN"/>
    <property type="match status" value="1"/>
</dbReference>
<dbReference type="InterPro" id="IPR041698">
    <property type="entry name" value="Methyltransf_25"/>
</dbReference>
<dbReference type="GO" id="GO:0008168">
    <property type="term" value="F:methyltransferase activity"/>
    <property type="evidence" value="ECO:0007669"/>
    <property type="project" value="UniProtKB-KW"/>
</dbReference>
<keyword evidence="2 4" id="KW-0808">Transferase</keyword>
<dbReference type="Pfam" id="PF13649">
    <property type="entry name" value="Methyltransf_25"/>
    <property type="match status" value="1"/>
</dbReference>
<dbReference type="PANTHER" id="PTHR44942">
    <property type="entry name" value="METHYLTRANSF_11 DOMAIN-CONTAINING PROTEIN"/>
    <property type="match status" value="1"/>
</dbReference>
<organism evidence="4 5">
    <name type="scientific">Gimesia benthica</name>
    <dbReference type="NCBI Taxonomy" id="2608982"/>
    <lineage>
        <taxon>Bacteria</taxon>
        <taxon>Pseudomonadati</taxon>
        <taxon>Planctomycetota</taxon>
        <taxon>Planctomycetia</taxon>
        <taxon>Planctomycetales</taxon>
        <taxon>Planctomycetaceae</taxon>
        <taxon>Gimesia</taxon>
    </lineage>
</organism>
<name>A0A6I6AJA4_9PLAN</name>
<dbReference type="CDD" id="cd02440">
    <property type="entry name" value="AdoMet_MTases"/>
    <property type="match status" value="1"/>
</dbReference>
<evidence type="ECO:0000313" key="5">
    <source>
        <dbReference type="Proteomes" id="UP000427281"/>
    </source>
</evidence>
<dbReference type="Gene3D" id="3.40.50.150">
    <property type="entry name" value="Vaccinia Virus protein VP39"/>
    <property type="match status" value="1"/>
</dbReference>
<gene>
    <name evidence="4" type="ORF">F1728_22140</name>
</gene>
<keyword evidence="5" id="KW-1185">Reference proteome</keyword>
<dbReference type="EMBL" id="CP043930">
    <property type="protein sequence ID" value="QGQ25220.1"/>
    <property type="molecule type" value="Genomic_DNA"/>
</dbReference>